<dbReference type="Proteomes" id="UP000229307">
    <property type="component" value="Unassembled WGS sequence"/>
</dbReference>
<gene>
    <name evidence="2" type="ORF">COY52_09610</name>
</gene>
<evidence type="ECO:0008006" key="4">
    <source>
        <dbReference type="Google" id="ProtNLM"/>
    </source>
</evidence>
<accession>A0A2M7S7L9</accession>
<comment type="caution">
    <text evidence="2">The sequence shown here is derived from an EMBL/GenBank/DDBJ whole genome shotgun (WGS) entry which is preliminary data.</text>
</comment>
<dbReference type="EMBL" id="PFMR01000260">
    <property type="protein sequence ID" value="PIZ15494.1"/>
    <property type="molecule type" value="Genomic_DNA"/>
</dbReference>
<name>A0A2M7S7L9_9BACT</name>
<sequence>MSMCKSVKVLNSLKILLLTAVIALSAFPDNAMGKIGLSVEPDRIEITGRTGKASKLIRLTNTGDEVLSVTLTVKEIAQNLNGAFIFSDVRFPRSAAAFIRLNTNVVELWPDQIHEVNIDVDVPGNTPDGGLYAAVLVNYKTISKGEESETVIPVMMVLPGRQIVKGEISEVFLKQSAKGEPIEVTTIFKNSGNVHFAVAGKIRVKDQHEKEIAAVPVESGIILPGYSVQLKAILNPDMFYVGSYTAESVLQSGAFSNSRRKVFQILQPLEMAQPRISLAELRVANVEKFKPITFQFNVVNEGNMGLFAEKGDISITDKATGIVAASTSFKGGAVPVKTSKKYGGSFPGGLPTGEYSIIAKVDCGMGDPAVTETTFKVYEFTPVVKGEITGFSVDIDATGIVPSFESKLTFKNSGNMPIYLEGMIEVKDSTDAVVDKIRIARTEFGAGIAKVLVSKWESNLPRGIYSAGLSVAFDEKNTANANTTIVVNP</sequence>
<reference evidence="3" key="1">
    <citation type="submission" date="2017-09" db="EMBL/GenBank/DDBJ databases">
        <title>Depth-based differentiation of microbial function through sediment-hosted aquifers and enrichment of novel symbionts in the deep terrestrial subsurface.</title>
        <authorList>
            <person name="Probst A.J."/>
            <person name="Ladd B."/>
            <person name="Jarett J.K."/>
            <person name="Geller-Mcgrath D.E."/>
            <person name="Sieber C.M.K."/>
            <person name="Emerson J.B."/>
            <person name="Anantharaman K."/>
            <person name="Thomas B.C."/>
            <person name="Malmstrom R."/>
            <person name="Stieglmeier M."/>
            <person name="Klingl A."/>
            <person name="Woyke T."/>
            <person name="Ryan C.M."/>
            <person name="Banfield J.F."/>
        </authorList>
    </citation>
    <scope>NUCLEOTIDE SEQUENCE [LARGE SCALE GENOMIC DNA]</scope>
</reference>
<dbReference type="AlphaFoldDB" id="A0A2M7S7L9"/>
<evidence type="ECO:0000256" key="1">
    <source>
        <dbReference type="SAM" id="SignalP"/>
    </source>
</evidence>
<evidence type="ECO:0000313" key="3">
    <source>
        <dbReference type="Proteomes" id="UP000229307"/>
    </source>
</evidence>
<feature type="chain" id="PRO_5014869998" description="CARDB domain-containing protein" evidence="1">
    <location>
        <begin position="32"/>
        <end position="489"/>
    </location>
</feature>
<organism evidence="2 3">
    <name type="scientific">Candidatus Desantisbacteria bacterium CG_4_10_14_0_8_um_filter_48_22</name>
    <dbReference type="NCBI Taxonomy" id="1974543"/>
    <lineage>
        <taxon>Bacteria</taxon>
        <taxon>Candidatus Desantisiibacteriota</taxon>
    </lineage>
</organism>
<protein>
    <recommendedName>
        <fullName evidence="4">CARDB domain-containing protein</fullName>
    </recommendedName>
</protein>
<evidence type="ECO:0000313" key="2">
    <source>
        <dbReference type="EMBL" id="PIZ15494.1"/>
    </source>
</evidence>
<proteinExistence type="predicted"/>
<feature type="signal peptide" evidence="1">
    <location>
        <begin position="1"/>
        <end position="31"/>
    </location>
</feature>
<keyword evidence="1" id="KW-0732">Signal</keyword>